<dbReference type="EMBL" id="MTBD01000030">
    <property type="protein sequence ID" value="PRP69614.1"/>
    <property type="molecule type" value="Genomic_DNA"/>
</dbReference>
<proteinExistence type="predicted"/>
<dbReference type="InterPro" id="IPR036979">
    <property type="entry name" value="CM_dom_sf"/>
</dbReference>
<protein>
    <recommendedName>
        <fullName evidence="1">chorismate mutase</fullName>
        <ecNumber evidence="1">5.4.99.5</ecNumber>
    </recommendedName>
</protein>
<dbReference type="PROSITE" id="PS51168">
    <property type="entry name" value="CHORISMATE_MUT_2"/>
    <property type="match status" value="1"/>
</dbReference>
<dbReference type="InterPro" id="IPR002701">
    <property type="entry name" value="CM_II_prokaryot"/>
</dbReference>
<dbReference type="RefSeq" id="WP_106077688.1">
    <property type="nucleotide sequence ID" value="NZ_MTBD01000030.1"/>
</dbReference>
<dbReference type="EC" id="5.4.99.5" evidence="1"/>
<dbReference type="PANTHER" id="PTHR38041:SF1">
    <property type="entry name" value="CHORISMATE MUTASE"/>
    <property type="match status" value="1"/>
</dbReference>
<dbReference type="SMART" id="SM00830">
    <property type="entry name" value="CM_2"/>
    <property type="match status" value="1"/>
</dbReference>
<sequence length="102" mass="11804">MDKTHLLTPHRDKLDSINLQIAQLLSERMRICLEIAAIKARENIPMMQPQRIAVIQEKLANQAEQLQLRPEYLARLFQLIIEETCAQEARLIARQSSIARTT</sequence>
<dbReference type="GO" id="GO:0004106">
    <property type="term" value="F:chorismate mutase activity"/>
    <property type="evidence" value="ECO:0007669"/>
    <property type="project" value="UniProtKB-EC"/>
</dbReference>
<accession>A0A2S9X1L0</accession>
<name>A0A2S9X1L0_9NEIS</name>
<keyword evidence="2" id="KW-0413">Isomerase</keyword>
<gene>
    <name evidence="4" type="ORF">BUE93_17775</name>
</gene>
<dbReference type="AlphaFoldDB" id="A0A2S9X1L0"/>
<dbReference type="Gene3D" id="1.20.59.10">
    <property type="entry name" value="Chorismate mutase"/>
    <property type="match status" value="1"/>
</dbReference>
<evidence type="ECO:0000259" key="3">
    <source>
        <dbReference type="PROSITE" id="PS51168"/>
    </source>
</evidence>
<dbReference type="GO" id="GO:0046417">
    <property type="term" value="P:chorismate metabolic process"/>
    <property type="evidence" value="ECO:0007669"/>
    <property type="project" value="InterPro"/>
</dbReference>
<organism evidence="4 5">
    <name type="scientific">Chromobacterium amazonense</name>
    <dbReference type="NCBI Taxonomy" id="1382803"/>
    <lineage>
        <taxon>Bacteria</taxon>
        <taxon>Pseudomonadati</taxon>
        <taxon>Pseudomonadota</taxon>
        <taxon>Betaproteobacteria</taxon>
        <taxon>Neisseriales</taxon>
        <taxon>Chromobacteriaceae</taxon>
        <taxon>Chromobacterium</taxon>
    </lineage>
</organism>
<evidence type="ECO:0000313" key="4">
    <source>
        <dbReference type="EMBL" id="PRP69614.1"/>
    </source>
</evidence>
<evidence type="ECO:0000256" key="2">
    <source>
        <dbReference type="ARBA" id="ARBA00023235"/>
    </source>
</evidence>
<dbReference type="InterPro" id="IPR036263">
    <property type="entry name" value="Chorismate_II_sf"/>
</dbReference>
<dbReference type="SUPFAM" id="SSF48600">
    <property type="entry name" value="Chorismate mutase II"/>
    <property type="match status" value="1"/>
</dbReference>
<comment type="caution">
    <text evidence="4">The sequence shown here is derived from an EMBL/GenBank/DDBJ whole genome shotgun (WGS) entry which is preliminary data.</text>
</comment>
<dbReference type="GO" id="GO:0009697">
    <property type="term" value="P:salicylic acid biosynthetic process"/>
    <property type="evidence" value="ECO:0007669"/>
    <property type="project" value="TreeGrafter"/>
</dbReference>
<dbReference type="Proteomes" id="UP000239469">
    <property type="component" value="Unassembled WGS sequence"/>
</dbReference>
<reference evidence="4 5" key="1">
    <citation type="submission" date="2017-01" db="EMBL/GenBank/DDBJ databases">
        <title>New insights into the genetic diversity of Chromobacterium isolated from tropical freshwater lake.</title>
        <authorList>
            <person name="Santos A.B."/>
            <person name="Nascimento A.M."/>
            <person name="Da Silva P.C."/>
        </authorList>
    </citation>
    <scope>NUCLEOTIDE SEQUENCE [LARGE SCALE GENOMIC DNA]</scope>
    <source>
        <strain evidence="4 5">56AF</strain>
    </source>
</reference>
<feature type="domain" description="Chorismate mutase" evidence="3">
    <location>
        <begin position="1"/>
        <end position="92"/>
    </location>
</feature>
<dbReference type="OrthoDB" id="514491at2"/>
<evidence type="ECO:0000313" key="5">
    <source>
        <dbReference type="Proteomes" id="UP000239469"/>
    </source>
</evidence>
<dbReference type="PANTHER" id="PTHR38041">
    <property type="entry name" value="CHORISMATE MUTASE"/>
    <property type="match status" value="1"/>
</dbReference>
<dbReference type="Pfam" id="PF01817">
    <property type="entry name" value="CM_2"/>
    <property type="match status" value="1"/>
</dbReference>
<evidence type="ECO:0000256" key="1">
    <source>
        <dbReference type="ARBA" id="ARBA00012404"/>
    </source>
</evidence>
<dbReference type="InterPro" id="IPR051331">
    <property type="entry name" value="Chorismate_mutase-related"/>
</dbReference>